<reference evidence="3 4" key="1">
    <citation type="journal article" date="2006" name="Proc. Natl. Acad. Sci. U.S.A.">
        <title>Genomic analysis of the uncultivated marine crenarchaeote Cenarchaeum symbiosum.</title>
        <authorList>
            <person name="Hallam S.J."/>
            <person name="Konstantinidis K.T."/>
            <person name="Putnam N."/>
            <person name="Schleper C."/>
            <person name="Watanabe Y."/>
            <person name="Sugahara J."/>
            <person name="Preston C."/>
            <person name="de la Torre J."/>
            <person name="Richardson P.M."/>
            <person name="DeLong E.F."/>
        </authorList>
    </citation>
    <scope>NUCLEOTIDE SEQUENCE [LARGE SCALE GENOMIC DNA]</scope>
    <source>
        <strain evidence="4">A</strain>
    </source>
</reference>
<dbReference type="Proteomes" id="UP000000758">
    <property type="component" value="Chromosome"/>
</dbReference>
<keyword evidence="1 3" id="KW-0687">Ribonucleoprotein</keyword>
<name>A0RUR4_CENSY</name>
<dbReference type="SUPFAM" id="SSF55315">
    <property type="entry name" value="L30e-like"/>
    <property type="match status" value="1"/>
</dbReference>
<dbReference type="Gene3D" id="3.30.1330.30">
    <property type="match status" value="1"/>
</dbReference>
<dbReference type="InterPro" id="IPR029064">
    <property type="entry name" value="Ribosomal_eL30-like_sf"/>
</dbReference>
<dbReference type="EnsemblBacteria" id="ABK77081">
    <property type="protein sequence ID" value="ABK77081"/>
    <property type="gene ID" value="CENSYa_0447"/>
</dbReference>
<dbReference type="InterPro" id="IPR004038">
    <property type="entry name" value="Ribosomal_eL8/eL30/eS12/Gad45"/>
</dbReference>
<accession>A0RUR4</accession>
<evidence type="ECO:0000259" key="2">
    <source>
        <dbReference type="Pfam" id="PF01248"/>
    </source>
</evidence>
<dbReference type="STRING" id="414004.CENSYa_0447"/>
<dbReference type="GO" id="GO:0005840">
    <property type="term" value="C:ribosome"/>
    <property type="evidence" value="ECO:0007669"/>
    <property type="project" value="UniProtKB-KW"/>
</dbReference>
<evidence type="ECO:0000313" key="4">
    <source>
        <dbReference type="Proteomes" id="UP000000758"/>
    </source>
</evidence>
<proteinExistence type="predicted"/>
<keyword evidence="4" id="KW-1185">Reference proteome</keyword>
<organism evidence="3 4">
    <name type="scientific">Cenarchaeum symbiosum (strain A)</name>
    <dbReference type="NCBI Taxonomy" id="414004"/>
    <lineage>
        <taxon>Archaea</taxon>
        <taxon>Nitrososphaerota</taxon>
        <taxon>Candidatus Cenarchaeales</taxon>
        <taxon>Candidatus Cenarchaeaceae</taxon>
        <taxon>Candidatus Cenarchaeum</taxon>
    </lineage>
</organism>
<protein>
    <submittedName>
        <fullName evidence="3">Ribosomal protein L30E</fullName>
    </submittedName>
</protein>
<dbReference type="EMBL" id="DP000238">
    <property type="protein sequence ID" value="ABK77081.1"/>
    <property type="molecule type" value="Genomic_DNA"/>
</dbReference>
<evidence type="ECO:0000313" key="3">
    <source>
        <dbReference type="EMBL" id="ABK77081.1"/>
    </source>
</evidence>
<evidence type="ECO:0000256" key="1">
    <source>
        <dbReference type="ARBA" id="ARBA00022980"/>
    </source>
</evidence>
<feature type="domain" description="Ribosomal protein eL8/eL30/eS12/Gadd45" evidence="2">
    <location>
        <begin position="5"/>
        <end position="86"/>
    </location>
</feature>
<dbReference type="AlphaFoldDB" id="A0RUR4"/>
<dbReference type="HOGENOM" id="CLU_130502_1_0_2"/>
<keyword evidence="1 3" id="KW-0689">Ribosomal protein</keyword>
<dbReference type="KEGG" id="csy:CENSYa_0447"/>
<gene>
    <name evidence="3" type="ordered locus">CENSYa_0447</name>
</gene>
<dbReference type="Pfam" id="PF01248">
    <property type="entry name" value="Ribosomal_L7Ae"/>
    <property type="match status" value="1"/>
</dbReference>
<sequence>MGKLLEKALRDAVKEDRCTIGAKQVAGAIKGSKMIVLSRLRQGNDTGEITRGAEEAGVPTVSFEGSSVALGRLCGLQYRVSAISIDAMPEAGIKPILEEAQ</sequence>